<dbReference type="Proteomes" id="UP001205998">
    <property type="component" value="Unassembled WGS sequence"/>
</dbReference>
<comment type="caution">
    <text evidence="3">The sequence shown here is derived from an EMBL/GenBank/DDBJ whole genome shotgun (WGS) entry which is preliminary data.</text>
</comment>
<accession>A0AAD5F950</accession>
<evidence type="ECO:0000313" key="4">
    <source>
        <dbReference type="Proteomes" id="UP001205998"/>
    </source>
</evidence>
<feature type="non-terminal residue" evidence="3">
    <location>
        <position position="1"/>
    </location>
</feature>
<protein>
    <submittedName>
        <fullName evidence="3">Interferon-induced very large GTPase 1-like</fullName>
    </submittedName>
</protein>
<dbReference type="Pfam" id="PF25496">
    <property type="entry name" value="URGCP"/>
    <property type="match status" value="1"/>
</dbReference>
<dbReference type="PANTHER" id="PTHR22796">
    <property type="entry name" value="URG4-RELATED"/>
    <property type="match status" value="1"/>
</dbReference>
<dbReference type="PANTHER" id="PTHR22796:SF6">
    <property type="entry name" value="INTERFERON-INDUCED VERY LARGE GTPASE 1-RELATED"/>
    <property type="match status" value="1"/>
</dbReference>
<name>A0AAD5F950_SILAS</name>
<sequence length="176" mass="20583">EEDKKHKTEQLFKRLNLEKKQKQKMNTSEVLQITPSLDWRESCTEKDLVETFIQRLLMMNYRARHITTKKVSSSSEHSSSNTRANNDKNDDDDVDDEDEDEDGFAKFLSMKTKSLESEIDKSPVHPMDVQMAALHCSDLFLKQLIVTKLTQCQYALPLLVPNPFTKEIQFPLWTFR</sequence>
<keyword evidence="4" id="KW-1185">Reference proteome</keyword>
<feature type="domain" description="Up-regulator of cell proliferation-like" evidence="2">
    <location>
        <begin position="124"/>
        <end position="176"/>
    </location>
</feature>
<dbReference type="EMBL" id="MU585458">
    <property type="protein sequence ID" value="KAI5608156.1"/>
    <property type="molecule type" value="Genomic_DNA"/>
</dbReference>
<evidence type="ECO:0000313" key="3">
    <source>
        <dbReference type="EMBL" id="KAI5608156.1"/>
    </source>
</evidence>
<evidence type="ECO:0000256" key="1">
    <source>
        <dbReference type="SAM" id="MobiDB-lite"/>
    </source>
</evidence>
<feature type="non-terminal residue" evidence="3">
    <location>
        <position position="176"/>
    </location>
</feature>
<gene>
    <name evidence="3" type="ORF">C0J50_9575</name>
</gene>
<feature type="compositionally biased region" description="Acidic residues" evidence="1">
    <location>
        <begin position="89"/>
        <end position="100"/>
    </location>
</feature>
<feature type="region of interest" description="Disordered" evidence="1">
    <location>
        <begin position="68"/>
        <end position="100"/>
    </location>
</feature>
<reference evidence="3" key="1">
    <citation type="submission" date="2018-07" db="EMBL/GenBank/DDBJ databases">
        <title>Comparative genomics of catfishes provides insights into carnivory and benthic adaptation.</title>
        <authorList>
            <person name="Zhang Y."/>
            <person name="Wang D."/>
            <person name="Peng Z."/>
            <person name="Zheng S."/>
            <person name="Shao F."/>
            <person name="Tao W."/>
        </authorList>
    </citation>
    <scope>NUCLEOTIDE SEQUENCE</scope>
    <source>
        <strain evidence="3">Chongqing</strain>
    </source>
</reference>
<proteinExistence type="predicted"/>
<feature type="compositionally biased region" description="Basic and acidic residues" evidence="1">
    <location>
        <begin position="1"/>
        <end position="20"/>
    </location>
</feature>
<dbReference type="InterPro" id="IPR057365">
    <property type="entry name" value="URGCP"/>
</dbReference>
<organism evidence="3 4">
    <name type="scientific">Silurus asotus</name>
    <name type="common">Amur catfish</name>
    <name type="synonym">Parasilurus asotus</name>
    <dbReference type="NCBI Taxonomy" id="30991"/>
    <lineage>
        <taxon>Eukaryota</taxon>
        <taxon>Metazoa</taxon>
        <taxon>Chordata</taxon>
        <taxon>Craniata</taxon>
        <taxon>Vertebrata</taxon>
        <taxon>Euteleostomi</taxon>
        <taxon>Actinopterygii</taxon>
        <taxon>Neopterygii</taxon>
        <taxon>Teleostei</taxon>
        <taxon>Ostariophysi</taxon>
        <taxon>Siluriformes</taxon>
        <taxon>Siluridae</taxon>
        <taxon>Silurus</taxon>
    </lineage>
</organism>
<feature type="region of interest" description="Disordered" evidence="1">
    <location>
        <begin position="1"/>
        <end position="26"/>
    </location>
</feature>
<evidence type="ECO:0000259" key="2">
    <source>
        <dbReference type="Pfam" id="PF25496"/>
    </source>
</evidence>
<dbReference type="AlphaFoldDB" id="A0AAD5F950"/>